<sequence length="204" mass="24081">MECPYCKSKNLVWDYKNGVIVCSSCGLVVDQIFDQSAYNDYEIENISSSKYITPQEIFLNKSSNFISKTNKILDINIKVNRVKKSRKNFEEKLIFYNGSIIRESSLISLKYIENNEKLFIVYDFIDRIPKFKDKHIKYKVALALYFYDIELFNKIEPMLGISKKYFRKILSTVKSKERAIIRSKIEELFSKAEHSMISERLTNQ</sequence>
<keyword evidence="1" id="KW-0863">Zinc-finger</keyword>
<keyword evidence="1" id="KW-0479">Metal-binding</keyword>
<dbReference type="SUPFAM" id="SSF57783">
    <property type="entry name" value="Zinc beta-ribbon"/>
    <property type="match status" value="1"/>
</dbReference>
<evidence type="ECO:0000256" key="1">
    <source>
        <dbReference type="PROSITE-ProRule" id="PRU00469"/>
    </source>
</evidence>
<gene>
    <name evidence="3" type="ORF">D1868_01955</name>
</gene>
<name>A0A650CMG1_9CREN</name>
<dbReference type="Pfam" id="PF08271">
    <property type="entry name" value="Zn_Ribbon_TF"/>
    <property type="match status" value="1"/>
</dbReference>
<dbReference type="AlphaFoldDB" id="A0A650CMG1"/>
<keyword evidence="4" id="KW-1185">Reference proteome</keyword>
<dbReference type="PROSITE" id="PS51134">
    <property type="entry name" value="ZF_TFIIB"/>
    <property type="match status" value="1"/>
</dbReference>
<feature type="domain" description="TFIIB-type" evidence="2">
    <location>
        <begin position="1"/>
        <end position="30"/>
    </location>
</feature>
<dbReference type="GeneID" id="42797798"/>
<accession>A0A650CMG1</accession>
<dbReference type="GO" id="GO:0008270">
    <property type="term" value="F:zinc ion binding"/>
    <property type="evidence" value="ECO:0007669"/>
    <property type="project" value="UniProtKB-KW"/>
</dbReference>
<proteinExistence type="predicted"/>
<evidence type="ECO:0000313" key="3">
    <source>
        <dbReference type="EMBL" id="QGR18872.1"/>
    </source>
</evidence>
<dbReference type="RefSeq" id="WP_156005101.1">
    <property type="nucleotide sequence ID" value="NZ_CP045483.1"/>
</dbReference>
<protein>
    <submittedName>
        <fullName evidence="3">TFIIB-type zinc ribbon-containing protein</fullName>
    </submittedName>
</protein>
<evidence type="ECO:0000313" key="4">
    <source>
        <dbReference type="Proteomes" id="UP000423396"/>
    </source>
</evidence>
<reference evidence="3 4" key="1">
    <citation type="submission" date="2019-10" db="EMBL/GenBank/DDBJ databases">
        <title>Genome Sequences from Six Type Strain Members of the Archaeal Family Sulfolobaceae: Acidianus ambivalens, Acidianus infernus, Metallosphaera prunae, Stygiolobus azoricus, Sulfolobus metallicus, and Sulfurisphaera ohwakuensis.</title>
        <authorList>
            <person name="Counts J.A."/>
            <person name="Kelly R.M."/>
        </authorList>
    </citation>
    <scope>NUCLEOTIDE SEQUENCE [LARGE SCALE GENOMIC DNA]</scope>
    <source>
        <strain evidence="3 4">FC6</strain>
    </source>
</reference>
<keyword evidence="1" id="KW-0862">Zinc</keyword>
<dbReference type="Gene3D" id="2.20.25.10">
    <property type="match status" value="1"/>
</dbReference>
<dbReference type="InterPro" id="IPR013137">
    <property type="entry name" value="Znf_TFIIB"/>
</dbReference>
<dbReference type="Proteomes" id="UP000423396">
    <property type="component" value="Chromosome"/>
</dbReference>
<organism evidence="3 4">
    <name type="scientific">Stygiolobus azoricus</name>
    <dbReference type="NCBI Taxonomy" id="41675"/>
    <lineage>
        <taxon>Archaea</taxon>
        <taxon>Thermoproteota</taxon>
        <taxon>Thermoprotei</taxon>
        <taxon>Sulfolobales</taxon>
        <taxon>Sulfolobaceae</taxon>
        <taxon>Stygiolobus</taxon>
    </lineage>
</organism>
<dbReference type="KEGG" id="sazo:D1868_01955"/>
<dbReference type="EMBL" id="CP045483">
    <property type="protein sequence ID" value="QGR18872.1"/>
    <property type="molecule type" value="Genomic_DNA"/>
</dbReference>
<dbReference type="OrthoDB" id="27163at2157"/>
<evidence type="ECO:0000259" key="2">
    <source>
        <dbReference type="PROSITE" id="PS51134"/>
    </source>
</evidence>